<feature type="signal peptide" evidence="1">
    <location>
        <begin position="1"/>
        <end position="27"/>
    </location>
</feature>
<protein>
    <submittedName>
        <fullName evidence="2">M64 family metallopeptidase</fullName>
    </submittedName>
</protein>
<dbReference type="Pfam" id="PF09471">
    <property type="entry name" value="Peptidase_M64"/>
    <property type="match status" value="1"/>
</dbReference>
<dbReference type="EMBL" id="JBHTAC010000056">
    <property type="protein sequence ID" value="MFC7247414.1"/>
    <property type="molecule type" value="Genomic_DNA"/>
</dbReference>
<name>A0ABW2H9Y5_9ACTN</name>
<sequence>MRRSPLPLAATALLSAILTLTAAPAAAAPQDRQWREVFSPDGTIATMLLPAERTTTTSPDSRAAAAAAATVAIQDTGPPSERFDLVIVGDGYTSSEMGLLRQHAQAKWDEIAATAPWSTHRASVNVWLVEVVSAQSGVDNDPTQGISRNTALDMYFWCGGIERLLCLNETKAKQYAAQAPAVDAIVAVGNTTKYGGAGYPSLATVSGGNARSGQIAIHELGHSVGGLADEYWTAGTTYTGAEPREPNVTKSSGCAKWSSYLGRATPDGGVIGCHQGGHQFANGIYRPSQDSLMRTLGKPFNLVGLDAMDRAIRAKIGGGGGCTGYQNTRTGSLSGGGSAYQPDGTYYYTAASGTHRACLDGPTGAEFNLQLQKWNGSAWTVVASAATGGSDEVLTYSGTAGYYTYLLQSVSGSGSYTFAYSAP</sequence>
<dbReference type="InterPro" id="IPR024079">
    <property type="entry name" value="MetalloPept_cat_dom_sf"/>
</dbReference>
<dbReference type="RefSeq" id="WP_376810150.1">
    <property type="nucleotide sequence ID" value="NZ_JBHTAC010000056.1"/>
</dbReference>
<evidence type="ECO:0000313" key="3">
    <source>
        <dbReference type="Proteomes" id="UP001596392"/>
    </source>
</evidence>
<dbReference type="InterPro" id="IPR019026">
    <property type="entry name" value="Peptidase_M64_IgA"/>
</dbReference>
<accession>A0ABW2H9Y5</accession>
<keyword evidence="3" id="KW-1185">Reference proteome</keyword>
<reference evidence="3" key="1">
    <citation type="journal article" date="2019" name="Int. J. Syst. Evol. Microbiol.">
        <title>The Global Catalogue of Microorganisms (GCM) 10K type strain sequencing project: providing services to taxonomists for standard genome sequencing and annotation.</title>
        <authorList>
            <consortium name="The Broad Institute Genomics Platform"/>
            <consortium name="The Broad Institute Genome Sequencing Center for Infectious Disease"/>
            <person name="Wu L."/>
            <person name="Ma J."/>
        </authorList>
    </citation>
    <scope>NUCLEOTIDE SEQUENCE [LARGE SCALE GENOMIC DNA]</scope>
    <source>
        <strain evidence="3">CGMCC 1.9106</strain>
    </source>
</reference>
<proteinExistence type="predicted"/>
<organism evidence="2 3">
    <name type="scientific">Catellatospora aurea</name>
    <dbReference type="NCBI Taxonomy" id="1337874"/>
    <lineage>
        <taxon>Bacteria</taxon>
        <taxon>Bacillati</taxon>
        <taxon>Actinomycetota</taxon>
        <taxon>Actinomycetes</taxon>
        <taxon>Micromonosporales</taxon>
        <taxon>Micromonosporaceae</taxon>
        <taxon>Catellatospora</taxon>
    </lineage>
</organism>
<gene>
    <name evidence="2" type="ORF">ACFQO7_33560</name>
</gene>
<dbReference type="Proteomes" id="UP001596392">
    <property type="component" value="Unassembled WGS sequence"/>
</dbReference>
<keyword evidence="1" id="KW-0732">Signal</keyword>
<evidence type="ECO:0000256" key="1">
    <source>
        <dbReference type="SAM" id="SignalP"/>
    </source>
</evidence>
<evidence type="ECO:0000313" key="2">
    <source>
        <dbReference type="EMBL" id="MFC7247414.1"/>
    </source>
</evidence>
<comment type="caution">
    <text evidence="2">The sequence shown here is derived from an EMBL/GenBank/DDBJ whole genome shotgun (WGS) entry which is preliminary data.</text>
</comment>
<dbReference type="Gene3D" id="3.40.390.10">
    <property type="entry name" value="Collagenase (Catalytic Domain)"/>
    <property type="match status" value="1"/>
</dbReference>
<feature type="chain" id="PRO_5045063711" evidence="1">
    <location>
        <begin position="28"/>
        <end position="423"/>
    </location>
</feature>